<dbReference type="PANTHER" id="PTHR43133">
    <property type="entry name" value="RNA POLYMERASE ECF-TYPE SIGMA FACTO"/>
    <property type="match status" value="1"/>
</dbReference>
<evidence type="ECO:0000256" key="6">
    <source>
        <dbReference type="RuleBase" id="RU000716"/>
    </source>
</evidence>
<dbReference type="InterPro" id="IPR000838">
    <property type="entry name" value="RNA_pol_sigma70_ECF_CS"/>
</dbReference>
<dbReference type="PROSITE" id="PS01063">
    <property type="entry name" value="SIGMA70_ECF"/>
    <property type="match status" value="1"/>
</dbReference>
<accession>A0ABU5DTP6</accession>
<dbReference type="Pfam" id="PF08281">
    <property type="entry name" value="Sigma70_r4_2"/>
    <property type="match status" value="1"/>
</dbReference>
<dbReference type="InterPro" id="IPR014284">
    <property type="entry name" value="RNA_pol_sigma-70_dom"/>
</dbReference>
<dbReference type="InterPro" id="IPR036388">
    <property type="entry name" value="WH-like_DNA-bd_sf"/>
</dbReference>
<evidence type="ECO:0000259" key="8">
    <source>
        <dbReference type="Pfam" id="PF08281"/>
    </source>
</evidence>
<keyword evidence="3 6" id="KW-0731">Sigma factor</keyword>
<evidence type="ECO:0000256" key="4">
    <source>
        <dbReference type="ARBA" id="ARBA00023125"/>
    </source>
</evidence>
<keyword evidence="2 6" id="KW-0805">Transcription regulation</keyword>
<dbReference type="NCBIfam" id="TIGR02937">
    <property type="entry name" value="sigma70-ECF"/>
    <property type="match status" value="1"/>
</dbReference>
<feature type="domain" description="RNA polymerase sigma-70 region 2" evidence="7">
    <location>
        <begin position="35"/>
        <end position="102"/>
    </location>
</feature>
<evidence type="ECO:0000256" key="3">
    <source>
        <dbReference type="ARBA" id="ARBA00023082"/>
    </source>
</evidence>
<dbReference type="CDD" id="cd06171">
    <property type="entry name" value="Sigma70_r4"/>
    <property type="match status" value="1"/>
</dbReference>
<dbReference type="Gene3D" id="1.10.1740.10">
    <property type="match status" value="1"/>
</dbReference>
<keyword evidence="4 6" id="KW-0238">DNA-binding</keyword>
<dbReference type="InterPro" id="IPR007627">
    <property type="entry name" value="RNA_pol_sigma70_r2"/>
</dbReference>
<dbReference type="EMBL" id="JAXCLX010000001">
    <property type="protein sequence ID" value="MDY0870692.1"/>
    <property type="molecule type" value="Genomic_DNA"/>
</dbReference>
<dbReference type="Gene3D" id="1.10.10.10">
    <property type="entry name" value="Winged helix-like DNA-binding domain superfamily/Winged helix DNA-binding domain"/>
    <property type="match status" value="1"/>
</dbReference>
<evidence type="ECO:0000259" key="7">
    <source>
        <dbReference type="Pfam" id="PF04542"/>
    </source>
</evidence>
<organism evidence="9 10">
    <name type="scientific">Dongia rigui</name>
    <dbReference type="NCBI Taxonomy" id="940149"/>
    <lineage>
        <taxon>Bacteria</taxon>
        <taxon>Pseudomonadati</taxon>
        <taxon>Pseudomonadota</taxon>
        <taxon>Alphaproteobacteria</taxon>
        <taxon>Rhodospirillales</taxon>
        <taxon>Dongiaceae</taxon>
        <taxon>Dongia</taxon>
    </lineage>
</organism>
<dbReference type="PANTHER" id="PTHR43133:SF8">
    <property type="entry name" value="RNA POLYMERASE SIGMA FACTOR HI_1459-RELATED"/>
    <property type="match status" value="1"/>
</dbReference>
<dbReference type="InterPro" id="IPR013325">
    <property type="entry name" value="RNA_pol_sigma_r2"/>
</dbReference>
<dbReference type="SUPFAM" id="SSF88946">
    <property type="entry name" value="Sigma2 domain of RNA polymerase sigma factors"/>
    <property type="match status" value="1"/>
</dbReference>
<evidence type="ECO:0000256" key="5">
    <source>
        <dbReference type="ARBA" id="ARBA00023163"/>
    </source>
</evidence>
<dbReference type="InterPro" id="IPR039425">
    <property type="entry name" value="RNA_pol_sigma-70-like"/>
</dbReference>
<protein>
    <recommendedName>
        <fullName evidence="6">RNA polymerase sigma factor</fullName>
    </recommendedName>
</protein>
<keyword evidence="10" id="KW-1185">Reference proteome</keyword>
<evidence type="ECO:0000256" key="2">
    <source>
        <dbReference type="ARBA" id="ARBA00023015"/>
    </source>
</evidence>
<proteinExistence type="inferred from homology"/>
<dbReference type="InterPro" id="IPR013324">
    <property type="entry name" value="RNA_pol_sigma_r3/r4-like"/>
</dbReference>
<keyword evidence="5 6" id="KW-0804">Transcription</keyword>
<dbReference type="InterPro" id="IPR013249">
    <property type="entry name" value="RNA_pol_sigma70_r4_t2"/>
</dbReference>
<evidence type="ECO:0000256" key="1">
    <source>
        <dbReference type="ARBA" id="ARBA00010641"/>
    </source>
</evidence>
<gene>
    <name evidence="9" type="ORF">SMD31_02120</name>
</gene>
<feature type="domain" description="RNA polymerase sigma factor 70 region 4 type 2" evidence="8">
    <location>
        <begin position="130"/>
        <end position="182"/>
    </location>
</feature>
<comment type="similarity">
    <text evidence="1 6">Belongs to the sigma-70 factor family. ECF subfamily.</text>
</comment>
<dbReference type="SUPFAM" id="SSF88659">
    <property type="entry name" value="Sigma3 and sigma4 domains of RNA polymerase sigma factors"/>
    <property type="match status" value="1"/>
</dbReference>
<dbReference type="Proteomes" id="UP001271769">
    <property type="component" value="Unassembled WGS sequence"/>
</dbReference>
<evidence type="ECO:0000313" key="9">
    <source>
        <dbReference type="EMBL" id="MDY0870692.1"/>
    </source>
</evidence>
<sequence length="200" mass="23104">MDAVETAKASADNGMSDEDLLDFMRAGDELAFRLLVTRHVYRAQRLAVRLVGNVTAAEDIVQDVFLQIWIKRADWRRTQAKFTSWLFRVVYNRCMDMRRKRRDVALDGIDEPTDDQADAVTRIYRNHVMRKLREAMAQLPGSQYVALFLSYHEGYSTKDTAAAMGISLQAVESLLKRGRQNLRDQLKRDRLNVQHAFPDP</sequence>
<dbReference type="Pfam" id="PF04542">
    <property type="entry name" value="Sigma70_r2"/>
    <property type="match status" value="1"/>
</dbReference>
<evidence type="ECO:0000313" key="10">
    <source>
        <dbReference type="Proteomes" id="UP001271769"/>
    </source>
</evidence>
<comment type="caution">
    <text evidence="9">The sequence shown here is derived from an EMBL/GenBank/DDBJ whole genome shotgun (WGS) entry which is preliminary data.</text>
</comment>
<reference evidence="9 10" key="1">
    <citation type="journal article" date="2013" name="Antonie Van Leeuwenhoek">
        <title>Dongia rigui sp. nov., isolated from freshwater of a large wetland in Korea.</title>
        <authorList>
            <person name="Baik K.S."/>
            <person name="Hwang Y.M."/>
            <person name="Choi J.S."/>
            <person name="Kwon J."/>
            <person name="Seong C.N."/>
        </authorList>
    </citation>
    <scope>NUCLEOTIDE SEQUENCE [LARGE SCALE GENOMIC DNA]</scope>
    <source>
        <strain evidence="9 10">04SU4-P</strain>
    </source>
</reference>
<name>A0ABU5DTP6_9PROT</name>